<evidence type="ECO:0000313" key="2">
    <source>
        <dbReference type="Proteomes" id="UP000676386"/>
    </source>
</evidence>
<keyword evidence="2" id="KW-1185">Reference proteome</keyword>
<sequence>MSETIEIIPYSDHWPEEYNHIATALKTALGDYALAVDHIGSTSIPGLAAKDVIDVQVTVASLEVPVQAALKQLGYIRKLHLADHRPPGREDLADTELEKHFYFKTNRRVNLHIRVNGRFNQRYALLCRDYLRAHPRAASAYAVIKQQLAKYFPDNADAYYDIKDPVFDVMMEGAEEWIKLLAFSR</sequence>
<proteinExistence type="predicted"/>
<dbReference type="Proteomes" id="UP000676386">
    <property type="component" value="Unassembled WGS sequence"/>
</dbReference>
<dbReference type="InterPro" id="IPR007344">
    <property type="entry name" value="GrpB/CoaE"/>
</dbReference>
<dbReference type="Pfam" id="PF04229">
    <property type="entry name" value="GrpB"/>
    <property type="match status" value="1"/>
</dbReference>
<dbReference type="Gene3D" id="3.30.460.10">
    <property type="entry name" value="Beta Polymerase, domain 2"/>
    <property type="match status" value="1"/>
</dbReference>
<gene>
    <name evidence="1" type="ORF">KE626_23600</name>
</gene>
<evidence type="ECO:0000313" key="1">
    <source>
        <dbReference type="EMBL" id="MBS0030331.1"/>
    </source>
</evidence>
<protein>
    <submittedName>
        <fullName evidence="1">GrpB family protein</fullName>
    </submittedName>
</protein>
<dbReference type="SUPFAM" id="SSF81301">
    <property type="entry name" value="Nucleotidyltransferase"/>
    <property type="match status" value="1"/>
</dbReference>
<dbReference type="PANTHER" id="PTHR34822">
    <property type="entry name" value="GRPB DOMAIN PROTEIN (AFU_ORTHOLOGUE AFUA_1G01530)"/>
    <property type="match status" value="1"/>
</dbReference>
<reference evidence="1 2" key="1">
    <citation type="submission" date="2021-04" db="EMBL/GenBank/DDBJ databases">
        <title>Chitinophaga sp. nov., isolated from the rhizosphere soil.</title>
        <authorList>
            <person name="He S."/>
        </authorList>
    </citation>
    <scope>NUCLEOTIDE SEQUENCE [LARGE SCALE GENOMIC DNA]</scope>
    <source>
        <strain evidence="1 2">2R12</strain>
    </source>
</reference>
<comment type="caution">
    <text evidence="1">The sequence shown here is derived from an EMBL/GenBank/DDBJ whole genome shotgun (WGS) entry which is preliminary data.</text>
</comment>
<dbReference type="PANTHER" id="PTHR34822:SF1">
    <property type="entry name" value="GRPB FAMILY PROTEIN"/>
    <property type="match status" value="1"/>
</dbReference>
<organism evidence="1 2">
    <name type="scientific">Chitinophaga hostae</name>
    <dbReference type="NCBI Taxonomy" id="2831022"/>
    <lineage>
        <taxon>Bacteria</taxon>
        <taxon>Pseudomonadati</taxon>
        <taxon>Bacteroidota</taxon>
        <taxon>Chitinophagia</taxon>
        <taxon>Chitinophagales</taxon>
        <taxon>Chitinophagaceae</taxon>
        <taxon>Chitinophaga</taxon>
    </lineage>
</organism>
<accession>A0ABS5J552</accession>
<dbReference type="InterPro" id="IPR043519">
    <property type="entry name" value="NT_sf"/>
</dbReference>
<name>A0ABS5J552_9BACT</name>
<dbReference type="EMBL" id="JAGTXB010000013">
    <property type="protein sequence ID" value="MBS0030331.1"/>
    <property type="molecule type" value="Genomic_DNA"/>
</dbReference>
<dbReference type="RefSeq" id="WP_211975465.1">
    <property type="nucleotide sequence ID" value="NZ_CBFHAM010000142.1"/>
</dbReference>